<accession>A0AAE0L4X4</accession>
<dbReference type="EMBL" id="LGRX02009094">
    <property type="protein sequence ID" value="KAK3272208.1"/>
    <property type="molecule type" value="Genomic_DNA"/>
</dbReference>
<protein>
    <recommendedName>
        <fullName evidence="7">PKD/REJ-like domain-containing protein</fullName>
    </recommendedName>
</protein>
<gene>
    <name evidence="8" type="ORF">CYMTET_19478</name>
</gene>
<comment type="caution">
    <text evidence="8">The sequence shown here is derived from an EMBL/GenBank/DDBJ whole genome shotgun (WGS) entry which is preliminary data.</text>
</comment>
<sequence length="1054" mass="113180">VGLAYMFQLQASLKGNADITTTVSTSFFVRSQDLVVVVRGGDVLTGEGSPLVLDAGESVDPDGQQGEIEFSWRCFPEPMLAECLHPNGTLLPLVMTGVAIPLQLRGGTPLPLNYTIQVTGRKGERLTQVTTRISVRVGLQPVPRITPIVGKVNPGETLRLQSAVSAIDISTLDYEWSVVAERSSLPLELIHGEAGTLECSSRFDASLSLRRHVLTAGAVYTFQLAARDTAGEGHAQLTVQINTPPQPGWIKVAPEAGAAYTETFTLVAPGWTDEDLPLWYRFACRRGVEDAVVLHSFAPLAGPDYRIESIVPIEGLPRDAHQVTAEVTVQDRLGATSSAEMNLTVWSPWWGVDEEDGAEGGVSVGTLEVKVAAEGLAGDAEAALRNADVEGALVRVDAAIDVITAISRRRPASTRLLLGEEPPAGDRHLAEMAALREELLQVVAETHHAMLATSAGVARFAGSIHSLTEAEATEGSLALEAQVQAMALLEGLVEDTVGAPEVAGLAPGTAQTICSSLGDLNRVARNASRATEVAALMHQLAPAMLDGAVAGETGVEVNTQGLSMRVERHNGADPASLLYTSPIVAPGATVSFPPSLAEVAARPTLAPPVEGVACNHTCSEIEHTNTNRTHQLVTSVDVDVTVLGNAVDPHASNDEIGIVLSSSSGLSSDVTTIELTLAPELSEADEDELLRLDEAVVFTLELQKLQGSAGVDPGWEAEDAWRQGVIQCSFWDLRMETYSVQGCTQLPNPAPAGAELNWRTLNVSALPTQYVESAWALSGNLTAGCVESFDATWPEYAGADAGLRKYLPQEKEQEDDGNVLGECQLARADNQYGCWWNWTHQMFSGPACILSEEVHCYCAHLGAVHTTESAATSSSPGREASQTGADFKAAFTMKVDSLEPPKVKVINHEHIASLSLEDVKQGALLLVLVFSIMASTAYLASVSAFAHNEQRRTLLWKLTTRHGTGCFSFTKRGKQWSWSLFEEDRSKRTKRTNPVQRMTLQRLSTKQVLACVDVKCALSFSYKSTIHMVNLELGEIHRFQMSNVTLMQQSSRQT</sequence>
<dbReference type="GO" id="GO:0005886">
    <property type="term" value="C:plasma membrane"/>
    <property type="evidence" value="ECO:0007669"/>
    <property type="project" value="TreeGrafter"/>
</dbReference>
<dbReference type="Proteomes" id="UP001190700">
    <property type="component" value="Unassembled WGS sequence"/>
</dbReference>
<evidence type="ECO:0000256" key="1">
    <source>
        <dbReference type="ARBA" id="ARBA00004370"/>
    </source>
</evidence>
<evidence type="ECO:0000256" key="4">
    <source>
        <dbReference type="ARBA" id="ARBA00022989"/>
    </source>
</evidence>
<dbReference type="PANTHER" id="PTHR46730">
    <property type="entry name" value="POLYCYSTIN-1"/>
    <property type="match status" value="1"/>
</dbReference>
<organism evidence="8 9">
    <name type="scientific">Cymbomonas tetramitiformis</name>
    <dbReference type="NCBI Taxonomy" id="36881"/>
    <lineage>
        <taxon>Eukaryota</taxon>
        <taxon>Viridiplantae</taxon>
        <taxon>Chlorophyta</taxon>
        <taxon>Pyramimonadophyceae</taxon>
        <taxon>Pyramimonadales</taxon>
        <taxon>Pyramimonadaceae</taxon>
        <taxon>Cymbomonas</taxon>
    </lineage>
</organism>
<evidence type="ECO:0000256" key="6">
    <source>
        <dbReference type="SAM" id="Phobius"/>
    </source>
</evidence>
<keyword evidence="2 6" id="KW-0812">Transmembrane</keyword>
<dbReference type="InterPro" id="IPR002859">
    <property type="entry name" value="PKD/REJ-like"/>
</dbReference>
<dbReference type="PANTHER" id="PTHR46730:SF1">
    <property type="entry name" value="PLAT DOMAIN-CONTAINING PROTEIN"/>
    <property type="match status" value="1"/>
</dbReference>
<evidence type="ECO:0000313" key="9">
    <source>
        <dbReference type="Proteomes" id="UP001190700"/>
    </source>
</evidence>
<evidence type="ECO:0000256" key="5">
    <source>
        <dbReference type="ARBA" id="ARBA00023136"/>
    </source>
</evidence>
<keyword evidence="5 6" id="KW-0472">Membrane</keyword>
<proteinExistence type="predicted"/>
<name>A0AAE0L4X4_9CHLO</name>
<dbReference type="GO" id="GO:0005261">
    <property type="term" value="F:monoatomic cation channel activity"/>
    <property type="evidence" value="ECO:0007669"/>
    <property type="project" value="TreeGrafter"/>
</dbReference>
<keyword evidence="9" id="KW-1185">Reference proteome</keyword>
<evidence type="ECO:0000259" key="7">
    <source>
        <dbReference type="Pfam" id="PF02010"/>
    </source>
</evidence>
<dbReference type="AlphaFoldDB" id="A0AAE0L4X4"/>
<evidence type="ECO:0000256" key="3">
    <source>
        <dbReference type="ARBA" id="ARBA00022737"/>
    </source>
</evidence>
<feature type="transmembrane region" description="Helical" evidence="6">
    <location>
        <begin position="923"/>
        <end position="946"/>
    </location>
</feature>
<dbReference type="Pfam" id="PF02010">
    <property type="entry name" value="REJ"/>
    <property type="match status" value="1"/>
</dbReference>
<reference evidence="8 9" key="1">
    <citation type="journal article" date="2015" name="Genome Biol. Evol.">
        <title>Comparative Genomics of a Bacterivorous Green Alga Reveals Evolutionary Causalities and Consequences of Phago-Mixotrophic Mode of Nutrition.</title>
        <authorList>
            <person name="Burns J.A."/>
            <person name="Paasch A."/>
            <person name="Narechania A."/>
            <person name="Kim E."/>
        </authorList>
    </citation>
    <scope>NUCLEOTIDE SEQUENCE [LARGE SCALE GENOMIC DNA]</scope>
    <source>
        <strain evidence="8 9">PLY_AMNH</strain>
    </source>
</reference>
<keyword evidence="4 6" id="KW-1133">Transmembrane helix</keyword>
<dbReference type="GO" id="GO:0006816">
    <property type="term" value="P:calcium ion transport"/>
    <property type="evidence" value="ECO:0007669"/>
    <property type="project" value="TreeGrafter"/>
</dbReference>
<feature type="non-terminal residue" evidence="8">
    <location>
        <position position="1"/>
    </location>
</feature>
<feature type="domain" description="PKD/REJ-like" evidence="7">
    <location>
        <begin position="5"/>
        <end position="348"/>
    </location>
</feature>
<evidence type="ECO:0000256" key="2">
    <source>
        <dbReference type="ARBA" id="ARBA00022692"/>
    </source>
</evidence>
<comment type="subcellular location">
    <subcellularLocation>
        <location evidence="1">Membrane</location>
    </subcellularLocation>
</comment>
<evidence type="ECO:0000313" key="8">
    <source>
        <dbReference type="EMBL" id="KAK3272208.1"/>
    </source>
</evidence>
<keyword evidence="3" id="KW-0677">Repeat</keyword>